<dbReference type="InterPro" id="IPR028976">
    <property type="entry name" value="CheC-like_sf"/>
</dbReference>
<name>A0A7C4MMW9_9BACT</name>
<evidence type="ECO:0000256" key="1">
    <source>
        <dbReference type="ARBA" id="ARBA00022500"/>
    </source>
</evidence>
<protein>
    <submittedName>
        <fullName evidence="3">Chemotaxis protein CheX</fullName>
    </submittedName>
</protein>
<dbReference type="SUPFAM" id="SSF103039">
    <property type="entry name" value="CheC-like"/>
    <property type="match status" value="1"/>
</dbReference>
<sequence>MGDIQQLDLKSIAVNSTKQVFQTMLSMPIDVAASASESTISGSRVVGSVGFAGDVMGSIYIHVPGSFAKEMAAAMLGMEPDEIEDDDEVNDVIGEVSNMIGGDLKSRLCDAGFPCQLSIPNITRGTDFQIDTIGWVRHERIGFKKDNQGIVVDVYVKSVA</sequence>
<feature type="domain" description="Chemotaxis phosphatase CheX-like" evidence="2">
    <location>
        <begin position="45"/>
        <end position="132"/>
    </location>
</feature>
<dbReference type="Gene3D" id="3.40.1550.10">
    <property type="entry name" value="CheC-like"/>
    <property type="match status" value="1"/>
</dbReference>
<keyword evidence="1" id="KW-0145">Chemotaxis</keyword>
<evidence type="ECO:0000259" key="2">
    <source>
        <dbReference type="Pfam" id="PF13690"/>
    </source>
</evidence>
<accession>A0A7C4MMW9</accession>
<dbReference type="InterPro" id="IPR028051">
    <property type="entry name" value="CheX-like_dom"/>
</dbReference>
<dbReference type="PANTHER" id="PTHR39452">
    <property type="entry name" value="CHEY-P PHOSPHATASE CHEX"/>
    <property type="match status" value="1"/>
</dbReference>
<evidence type="ECO:0000313" key="3">
    <source>
        <dbReference type="EMBL" id="HGU32441.1"/>
    </source>
</evidence>
<gene>
    <name evidence="3" type="ORF">ENS29_06250</name>
</gene>
<dbReference type="EMBL" id="DSUH01000142">
    <property type="protein sequence ID" value="HGU32441.1"/>
    <property type="molecule type" value="Genomic_DNA"/>
</dbReference>
<reference evidence="3" key="1">
    <citation type="journal article" date="2020" name="mSystems">
        <title>Genome- and Community-Level Interaction Insights into Carbon Utilization and Element Cycling Functions of Hydrothermarchaeota in Hydrothermal Sediment.</title>
        <authorList>
            <person name="Zhou Z."/>
            <person name="Liu Y."/>
            <person name="Xu W."/>
            <person name="Pan J."/>
            <person name="Luo Z.H."/>
            <person name="Li M."/>
        </authorList>
    </citation>
    <scope>NUCLEOTIDE SEQUENCE [LARGE SCALE GENOMIC DNA]</scope>
    <source>
        <strain evidence="3">SpSt-477</strain>
    </source>
</reference>
<dbReference type="PANTHER" id="PTHR39452:SF1">
    <property type="entry name" value="CHEY-P PHOSPHATASE CHEX"/>
    <property type="match status" value="1"/>
</dbReference>
<dbReference type="InterPro" id="IPR038756">
    <property type="entry name" value="CheX-like"/>
</dbReference>
<organism evidence="3">
    <name type="scientific">Desulfatirhabdium butyrativorans</name>
    <dbReference type="NCBI Taxonomy" id="340467"/>
    <lineage>
        <taxon>Bacteria</taxon>
        <taxon>Pseudomonadati</taxon>
        <taxon>Thermodesulfobacteriota</taxon>
        <taxon>Desulfobacteria</taxon>
        <taxon>Desulfobacterales</taxon>
        <taxon>Desulfatirhabdiaceae</taxon>
        <taxon>Desulfatirhabdium</taxon>
    </lineage>
</organism>
<dbReference type="Pfam" id="PF13690">
    <property type="entry name" value="CheX"/>
    <property type="match status" value="1"/>
</dbReference>
<proteinExistence type="predicted"/>
<dbReference type="GO" id="GO:0006935">
    <property type="term" value="P:chemotaxis"/>
    <property type="evidence" value="ECO:0007669"/>
    <property type="project" value="UniProtKB-KW"/>
</dbReference>
<dbReference type="CDD" id="cd17906">
    <property type="entry name" value="CheX"/>
    <property type="match status" value="1"/>
</dbReference>
<dbReference type="AlphaFoldDB" id="A0A7C4MMW9"/>
<comment type="caution">
    <text evidence="3">The sequence shown here is derived from an EMBL/GenBank/DDBJ whole genome shotgun (WGS) entry which is preliminary data.</text>
</comment>